<sequence length="597" mass="69042">MDVKQEREAIIKTILKNECDSYLYEYLIRREEQTSFTEEIRLEYDGYLAELHKFKNDPELGDKMKITWDSTPSGCSYDDPPARQEHPLAALVIRIKFSQSQCVTEKKSPVVFNFWINIQKSREEKIAVRNASLGHLSVFGASVSTELTQYARAQEESNEGVKLPARRKQENTSCITNVKKSRVNGQDSQLDNDSEQSRMNIQDSRLKNYSEQSPFASVYTFSDHNEDLEDETNYMTISSSIESQQLTNDNNNEKSSELLPHSDNREFDDIEEIIMNISKELEHEPTAKWKVGCINVFDRFLQYQKEVFKKAKKGSLKHANIYEFLALSSILVLCWPCPYSIFTNREWREIMNANPYIMNKPLLPQETSSSLREAASRRLSRGDVFMECGESDLNRLVTLMFNNLYYGIPEVAPSRLSKKEHCDMFIYPIVRSFRRSEKEYELRLNRTTAGSKSRPDLSCVVNDVLILNSEFKPLGCTPLQEKKDRLKAHLKAHKSINQQLEQKGGSGESAIFLNIGSSMDSYFMDLKYDGLYHSWSFLTTNLVIDKNTIPLAEFVISHLVALEERVEKIAVDFKYRNDKFTPPLQMSFLREFPNTPQ</sequence>
<dbReference type="Proteomes" id="UP000789366">
    <property type="component" value="Unassembled WGS sequence"/>
</dbReference>
<accession>A0ACA9M6L4</accession>
<proteinExistence type="predicted"/>
<comment type="caution">
    <text evidence="1">The sequence shown here is derived from an EMBL/GenBank/DDBJ whole genome shotgun (WGS) entry which is preliminary data.</text>
</comment>
<gene>
    <name evidence="1" type="ORF">SPELUC_LOCUS5965</name>
</gene>
<name>A0ACA9M6L4_9GLOM</name>
<reference evidence="1" key="1">
    <citation type="submission" date="2021-06" db="EMBL/GenBank/DDBJ databases">
        <authorList>
            <person name="Kallberg Y."/>
            <person name="Tangrot J."/>
            <person name="Rosling A."/>
        </authorList>
    </citation>
    <scope>NUCLEOTIDE SEQUENCE</scope>
    <source>
        <strain evidence="1">28 12/20/2015</strain>
    </source>
</reference>
<keyword evidence="2" id="KW-1185">Reference proteome</keyword>
<organism evidence="1 2">
    <name type="scientific">Cetraspora pellucida</name>
    <dbReference type="NCBI Taxonomy" id="1433469"/>
    <lineage>
        <taxon>Eukaryota</taxon>
        <taxon>Fungi</taxon>
        <taxon>Fungi incertae sedis</taxon>
        <taxon>Mucoromycota</taxon>
        <taxon>Glomeromycotina</taxon>
        <taxon>Glomeromycetes</taxon>
        <taxon>Diversisporales</taxon>
        <taxon>Gigasporaceae</taxon>
        <taxon>Cetraspora</taxon>
    </lineage>
</organism>
<evidence type="ECO:0000313" key="2">
    <source>
        <dbReference type="Proteomes" id="UP000789366"/>
    </source>
</evidence>
<protein>
    <submittedName>
        <fullName evidence="1">908_t:CDS:1</fullName>
    </submittedName>
</protein>
<dbReference type="EMBL" id="CAJVPW010006536">
    <property type="protein sequence ID" value="CAG8570243.1"/>
    <property type="molecule type" value="Genomic_DNA"/>
</dbReference>
<evidence type="ECO:0000313" key="1">
    <source>
        <dbReference type="EMBL" id="CAG8570243.1"/>
    </source>
</evidence>
<feature type="non-terminal residue" evidence="1">
    <location>
        <position position="597"/>
    </location>
</feature>